<accession>A0A933GJY4</accession>
<proteinExistence type="predicted"/>
<evidence type="ECO:0000313" key="3">
    <source>
        <dbReference type="Proteomes" id="UP000772181"/>
    </source>
</evidence>
<feature type="domain" description="SpoVT-AbrB" evidence="1">
    <location>
        <begin position="3"/>
        <end position="48"/>
    </location>
</feature>
<protein>
    <submittedName>
        <fullName evidence="2">AbrB/MazE/SpoVT family DNA-binding domain-containing protein</fullName>
    </submittedName>
</protein>
<keyword evidence="2" id="KW-0238">DNA-binding</keyword>
<dbReference type="GO" id="GO:0003677">
    <property type="term" value="F:DNA binding"/>
    <property type="evidence" value="ECO:0007669"/>
    <property type="project" value="UniProtKB-KW"/>
</dbReference>
<dbReference type="NCBIfam" id="TIGR01439">
    <property type="entry name" value="lp_hng_hel_AbrB"/>
    <property type="match status" value="1"/>
</dbReference>
<dbReference type="SUPFAM" id="SSF89447">
    <property type="entry name" value="AbrB/MazE/MraZ-like"/>
    <property type="match status" value="1"/>
</dbReference>
<dbReference type="Pfam" id="PF04014">
    <property type="entry name" value="MazE_antitoxin"/>
    <property type="match status" value="1"/>
</dbReference>
<dbReference type="AlphaFoldDB" id="A0A933GJY4"/>
<gene>
    <name evidence="2" type="ORF">HY730_02535</name>
</gene>
<evidence type="ECO:0000259" key="1">
    <source>
        <dbReference type="SMART" id="SM00966"/>
    </source>
</evidence>
<dbReference type="InterPro" id="IPR037914">
    <property type="entry name" value="SpoVT-AbrB_sf"/>
</dbReference>
<evidence type="ECO:0000313" key="2">
    <source>
        <dbReference type="EMBL" id="MBI4595236.1"/>
    </source>
</evidence>
<sequence length="89" mass="10571">MLTQLRSRSQITLPREIVEKMKLQEGDNLEVIIEDDKIIIKPVLIIDRSQAWFWSREWQAMEKEAQEDIDQGRVCKAKDIKELMEKLDS</sequence>
<name>A0A933GJY4_UNCTE</name>
<organism evidence="2 3">
    <name type="scientific">Tectimicrobiota bacterium</name>
    <dbReference type="NCBI Taxonomy" id="2528274"/>
    <lineage>
        <taxon>Bacteria</taxon>
        <taxon>Pseudomonadati</taxon>
        <taxon>Nitrospinota/Tectimicrobiota group</taxon>
        <taxon>Candidatus Tectimicrobiota</taxon>
    </lineage>
</organism>
<dbReference type="EMBL" id="JACQWF010000119">
    <property type="protein sequence ID" value="MBI4595236.1"/>
    <property type="molecule type" value="Genomic_DNA"/>
</dbReference>
<dbReference type="Gene3D" id="2.10.260.10">
    <property type="match status" value="1"/>
</dbReference>
<comment type="caution">
    <text evidence="2">The sequence shown here is derived from an EMBL/GenBank/DDBJ whole genome shotgun (WGS) entry which is preliminary data.</text>
</comment>
<reference evidence="2" key="1">
    <citation type="submission" date="2020-07" db="EMBL/GenBank/DDBJ databases">
        <title>Huge and variable diversity of episymbiotic CPR bacteria and DPANN archaea in groundwater ecosystems.</title>
        <authorList>
            <person name="He C.Y."/>
            <person name="Keren R."/>
            <person name="Whittaker M."/>
            <person name="Farag I.F."/>
            <person name="Doudna J."/>
            <person name="Cate J.H.D."/>
            <person name="Banfield J.F."/>
        </authorList>
    </citation>
    <scope>NUCLEOTIDE SEQUENCE</scope>
    <source>
        <strain evidence="2">NC_groundwater_1482_Ag_S-0.65um_47_24</strain>
    </source>
</reference>
<dbReference type="InterPro" id="IPR007159">
    <property type="entry name" value="SpoVT-AbrB_dom"/>
</dbReference>
<dbReference type="SMART" id="SM00966">
    <property type="entry name" value="SpoVT_AbrB"/>
    <property type="match status" value="1"/>
</dbReference>
<dbReference type="Proteomes" id="UP000772181">
    <property type="component" value="Unassembled WGS sequence"/>
</dbReference>